<dbReference type="AlphaFoldDB" id="W9WDF8"/>
<evidence type="ECO:0000256" key="1">
    <source>
        <dbReference type="SAM" id="Coils"/>
    </source>
</evidence>
<feature type="compositionally biased region" description="Polar residues" evidence="2">
    <location>
        <begin position="65"/>
        <end position="77"/>
    </location>
</feature>
<dbReference type="HOGENOM" id="CLU_733625_0_0_1"/>
<proteinExistence type="predicted"/>
<evidence type="ECO:0000313" key="3">
    <source>
        <dbReference type="EMBL" id="EXJ66147.1"/>
    </source>
</evidence>
<accession>W9WDF8</accession>
<feature type="compositionally biased region" description="Polar residues" evidence="2">
    <location>
        <begin position="110"/>
        <end position="119"/>
    </location>
</feature>
<sequence length="350" mass="39736">MDDEKQLRYELAEIELDKRQLQLERRELAIKRRLEQLKTNVDLTKDDAVVKTEDGPGGTDEIRATAQNRSSTEPQSDTTTTVITANATLKLGETSAVEEQPPREAEDTTGETGNGTQCPTFHLGNRYLLKERPTVQQSHEDLLASFIRPSTHPSSSRSQQKRSQVFDGRDNETASSRSSTDTDTTDSAGGPGARVKRRRMPQKDENQPADASNVMTETQQYDLIRHYTGLLLRRMAAVEPPLPPEHSKRPTVTSRLRRATNGKTHQTLTFLHEEFQATVNTWATNFELRRVLSDELAKFHRVQRSWWSTCTALNTQQERMSFVTKVVEDIAQSKFNEQKFEEGDEANYEG</sequence>
<feature type="region of interest" description="Disordered" evidence="2">
    <location>
        <begin position="147"/>
        <end position="217"/>
    </location>
</feature>
<dbReference type="GeneID" id="19195454"/>
<keyword evidence="1" id="KW-0175">Coiled coil</keyword>
<protein>
    <submittedName>
        <fullName evidence="3">Uncharacterized protein</fullName>
    </submittedName>
</protein>
<comment type="caution">
    <text evidence="3">The sequence shown here is derived from an EMBL/GenBank/DDBJ whole genome shotgun (WGS) entry which is preliminary data.</text>
</comment>
<feature type="compositionally biased region" description="Low complexity" evidence="2">
    <location>
        <begin position="78"/>
        <end position="88"/>
    </location>
</feature>
<dbReference type="OrthoDB" id="4154803at2759"/>
<dbReference type="RefSeq" id="XP_007749527.1">
    <property type="nucleotide sequence ID" value="XM_007751337.1"/>
</dbReference>
<gene>
    <name evidence="3" type="ORF">A1O5_10762</name>
</gene>
<reference evidence="3 4" key="1">
    <citation type="submission" date="2013-03" db="EMBL/GenBank/DDBJ databases">
        <title>The Genome Sequence of Cladophialophora psammophila CBS 110553.</title>
        <authorList>
            <consortium name="The Broad Institute Genomics Platform"/>
            <person name="Cuomo C."/>
            <person name="de Hoog S."/>
            <person name="Gorbushina A."/>
            <person name="Walker B."/>
            <person name="Young S.K."/>
            <person name="Zeng Q."/>
            <person name="Gargeya S."/>
            <person name="Fitzgerald M."/>
            <person name="Haas B."/>
            <person name="Abouelleil A."/>
            <person name="Allen A.W."/>
            <person name="Alvarado L."/>
            <person name="Arachchi H.M."/>
            <person name="Berlin A.M."/>
            <person name="Chapman S.B."/>
            <person name="Gainer-Dewar J."/>
            <person name="Goldberg J."/>
            <person name="Griggs A."/>
            <person name="Gujja S."/>
            <person name="Hansen M."/>
            <person name="Howarth C."/>
            <person name="Imamovic A."/>
            <person name="Ireland A."/>
            <person name="Larimer J."/>
            <person name="McCowan C."/>
            <person name="Murphy C."/>
            <person name="Pearson M."/>
            <person name="Poon T.W."/>
            <person name="Priest M."/>
            <person name="Roberts A."/>
            <person name="Saif S."/>
            <person name="Shea T."/>
            <person name="Sisk P."/>
            <person name="Sykes S."/>
            <person name="Wortman J."/>
            <person name="Nusbaum C."/>
            <person name="Birren B."/>
        </authorList>
    </citation>
    <scope>NUCLEOTIDE SEQUENCE [LARGE SCALE GENOMIC DNA]</scope>
    <source>
        <strain evidence="3 4">CBS 110553</strain>
    </source>
</reference>
<feature type="region of interest" description="Disordered" evidence="2">
    <location>
        <begin position="49"/>
        <end position="120"/>
    </location>
</feature>
<feature type="compositionally biased region" description="Low complexity" evidence="2">
    <location>
        <begin position="154"/>
        <end position="163"/>
    </location>
</feature>
<evidence type="ECO:0000313" key="4">
    <source>
        <dbReference type="Proteomes" id="UP000019471"/>
    </source>
</evidence>
<organism evidence="3 4">
    <name type="scientific">Cladophialophora psammophila CBS 110553</name>
    <dbReference type="NCBI Taxonomy" id="1182543"/>
    <lineage>
        <taxon>Eukaryota</taxon>
        <taxon>Fungi</taxon>
        <taxon>Dikarya</taxon>
        <taxon>Ascomycota</taxon>
        <taxon>Pezizomycotina</taxon>
        <taxon>Eurotiomycetes</taxon>
        <taxon>Chaetothyriomycetidae</taxon>
        <taxon>Chaetothyriales</taxon>
        <taxon>Herpotrichiellaceae</taxon>
        <taxon>Cladophialophora</taxon>
    </lineage>
</organism>
<feature type="coiled-coil region" evidence="1">
    <location>
        <begin position="4"/>
        <end position="31"/>
    </location>
</feature>
<name>W9WDF8_9EURO</name>
<evidence type="ECO:0000256" key="2">
    <source>
        <dbReference type="SAM" id="MobiDB-lite"/>
    </source>
</evidence>
<keyword evidence="4" id="KW-1185">Reference proteome</keyword>
<feature type="compositionally biased region" description="Low complexity" evidence="2">
    <location>
        <begin position="173"/>
        <end position="188"/>
    </location>
</feature>
<dbReference type="Proteomes" id="UP000019471">
    <property type="component" value="Unassembled WGS sequence"/>
</dbReference>
<dbReference type="EMBL" id="AMGX01000021">
    <property type="protein sequence ID" value="EXJ66147.1"/>
    <property type="molecule type" value="Genomic_DNA"/>
</dbReference>